<protein>
    <submittedName>
        <fullName evidence="1">Uncharacterized protein</fullName>
    </submittedName>
</protein>
<sequence length="42" mass="4943">MIIRERPTSGYYVTLNSLSWDIASNYLPENKIQIDKIIDNEK</sequence>
<proteinExistence type="predicted"/>
<accession>A0A3B0UF46</accession>
<evidence type="ECO:0000313" key="1">
    <source>
        <dbReference type="EMBL" id="VAW25222.1"/>
    </source>
</evidence>
<reference evidence="1" key="1">
    <citation type="submission" date="2018-06" db="EMBL/GenBank/DDBJ databases">
        <authorList>
            <person name="Zhirakovskaya E."/>
        </authorList>
    </citation>
    <scope>NUCLEOTIDE SEQUENCE</scope>
</reference>
<dbReference type="EMBL" id="UOEP01000242">
    <property type="protein sequence ID" value="VAW25222.1"/>
    <property type="molecule type" value="Genomic_DNA"/>
</dbReference>
<name>A0A3B0UF46_9ZZZZ</name>
<gene>
    <name evidence="1" type="ORF">MNBD_BACTEROID01-48</name>
</gene>
<organism evidence="1">
    <name type="scientific">hydrothermal vent metagenome</name>
    <dbReference type="NCBI Taxonomy" id="652676"/>
    <lineage>
        <taxon>unclassified sequences</taxon>
        <taxon>metagenomes</taxon>
        <taxon>ecological metagenomes</taxon>
    </lineage>
</organism>
<dbReference type="AlphaFoldDB" id="A0A3B0UF46"/>